<evidence type="ECO:0000256" key="6">
    <source>
        <dbReference type="SAM" id="Phobius"/>
    </source>
</evidence>
<evidence type="ECO:0000313" key="8">
    <source>
        <dbReference type="Proteomes" id="UP001460270"/>
    </source>
</evidence>
<dbReference type="EMBL" id="JBBPFD010000710">
    <property type="protein sequence ID" value="KAK7877238.1"/>
    <property type="molecule type" value="Genomic_DNA"/>
</dbReference>
<keyword evidence="3" id="KW-0256">Endoplasmic reticulum</keyword>
<dbReference type="Proteomes" id="UP001460270">
    <property type="component" value="Unassembled WGS sequence"/>
</dbReference>
<dbReference type="GO" id="GO:0008654">
    <property type="term" value="P:phospholipid biosynthetic process"/>
    <property type="evidence" value="ECO:0007669"/>
    <property type="project" value="TreeGrafter"/>
</dbReference>
<dbReference type="PANTHER" id="PTHR23129:SF3">
    <property type="entry name" value="FAT STORAGE-INDUCING TRANSMEMBRANE PROTEIN 1"/>
    <property type="match status" value="1"/>
</dbReference>
<comment type="subcellular location">
    <subcellularLocation>
        <location evidence="1">Endoplasmic reticulum membrane</location>
        <topology evidence="1">Multi-pass membrane protein</topology>
    </subcellularLocation>
</comment>
<evidence type="ECO:0000256" key="3">
    <source>
        <dbReference type="ARBA" id="ARBA00022824"/>
    </source>
</evidence>
<keyword evidence="2 6" id="KW-0812">Transmembrane</keyword>
<protein>
    <submittedName>
        <fullName evidence="7">Uncharacterized protein</fullName>
    </submittedName>
</protein>
<dbReference type="GO" id="GO:0005789">
    <property type="term" value="C:endoplasmic reticulum membrane"/>
    <property type="evidence" value="ECO:0007669"/>
    <property type="project" value="UniProtKB-SubCell"/>
</dbReference>
<proteinExistence type="predicted"/>
<evidence type="ECO:0000256" key="4">
    <source>
        <dbReference type="ARBA" id="ARBA00022989"/>
    </source>
</evidence>
<comment type="caution">
    <text evidence="7">The sequence shown here is derived from an EMBL/GenBank/DDBJ whole genome shotgun (WGS) entry which is preliminary data.</text>
</comment>
<feature type="transmembrane region" description="Helical" evidence="6">
    <location>
        <begin position="79"/>
        <end position="98"/>
    </location>
</feature>
<dbReference type="GO" id="GO:0010945">
    <property type="term" value="F:coenzyme A diphosphatase activity"/>
    <property type="evidence" value="ECO:0007669"/>
    <property type="project" value="InterPro"/>
</dbReference>
<evidence type="ECO:0000256" key="5">
    <source>
        <dbReference type="ARBA" id="ARBA00023136"/>
    </source>
</evidence>
<dbReference type="InterPro" id="IPR019388">
    <property type="entry name" value="FIT"/>
</dbReference>
<dbReference type="GO" id="GO:0019915">
    <property type="term" value="P:lipid storage"/>
    <property type="evidence" value="ECO:0007669"/>
    <property type="project" value="InterPro"/>
</dbReference>
<dbReference type="AlphaFoldDB" id="A0AAW0MCQ1"/>
<name>A0AAW0MCQ1_9GOBI</name>
<accession>A0AAW0MCQ1</accession>
<keyword evidence="4 6" id="KW-1133">Transmembrane helix</keyword>
<gene>
    <name evidence="7" type="ORF">WMY93_032057</name>
</gene>
<sequence length="186" mass="20391">MTKDVLLPVRFVVKVLSAVLDSVTDVLARVLGSSLVHCHFHLLLSGMVLFGPLLSLWVSKYNIFANSNHYLYRKFLRSAWGWTCIMTGSFILVLSLSCQRSLSLCLRHLSRVLLAGLLLWASDASSRFWRTLPGPATNSSPKKATFTSNQLLLHEDQTKASCIVPTCSGEGTKCPRTSSSSASAVC</sequence>
<evidence type="ECO:0000313" key="7">
    <source>
        <dbReference type="EMBL" id="KAK7877238.1"/>
    </source>
</evidence>
<evidence type="ECO:0000256" key="2">
    <source>
        <dbReference type="ARBA" id="ARBA00022692"/>
    </source>
</evidence>
<dbReference type="GO" id="GO:0034389">
    <property type="term" value="P:lipid droplet organization"/>
    <property type="evidence" value="ECO:0007669"/>
    <property type="project" value="TreeGrafter"/>
</dbReference>
<evidence type="ECO:0000256" key="1">
    <source>
        <dbReference type="ARBA" id="ARBA00004477"/>
    </source>
</evidence>
<keyword evidence="5 6" id="KW-0472">Membrane</keyword>
<keyword evidence="8" id="KW-1185">Reference proteome</keyword>
<reference evidence="8" key="1">
    <citation type="submission" date="2024-04" db="EMBL/GenBank/DDBJ databases">
        <title>Salinicola lusitanus LLJ914,a marine bacterium isolated from the Okinawa Trough.</title>
        <authorList>
            <person name="Li J."/>
        </authorList>
    </citation>
    <scope>NUCLEOTIDE SEQUENCE [LARGE SCALE GENOMIC DNA]</scope>
</reference>
<organism evidence="7 8">
    <name type="scientific">Mugilogobius chulae</name>
    <name type="common">yellowstripe goby</name>
    <dbReference type="NCBI Taxonomy" id="88201"/>
    <lineage>
        <taxon>Eukaryota</taxon>
        <taxon>Metazoa</taxon>
        <taxon>Chordata</taxon>
        <taxon>Craniata</taxon>
        <taxon>Vertebrata</taxon>
        <taxon>Euteleostomi</taxon>
        <taxon>Actinopterygii</taxon>
        <taxon>Neopterygii</taxon>
        <taxon>Teleostei</taxon>
        <taxon>Neoteleostei</taxon>
        <taxon>Acanthomorphata</taxon>
        <taxon>Gobiaria</taxon>
        <taxon>Gobiiformes</taxon>
        <taxon>Gobioidei</taxon>
        <taxon>Gobiidae</taxon>
        <taxon>Gobionellinae</taxon>
        <taxon>Mugilogobius</taxon>
    </lineage>
</organism>
<feature type="transmembrane region" description="Helical" evidence="6">
    <location>
        <begin position="40"/>
        <end position="59"/>
    </location>
</feature>
<dbReference type="PANTHER" id="PTHR23129">
    <property type="entry name" value="ACYL-COENZYME A DIPHOSPHATASE FITM2"/>
    <property type="match status" value="1"/>
</dbReference>